<dbReference type="Gene3D" id="1.10.760.10">
    <property type="entry name" value="Cytochrome c-like domain"/>
    <property type="match status" value="2"/>
</dbReference>
<evidence type="ECO:0000256" key="5">
    <source>
        <dbReference type="ARBA" id="ARBA00023004"/>
    </source>
</evidence>
<evidence type="ECO:0000256" key="3">
    <source>
        <dbReference type="ARBA" id="ARBA00022723"/>
    </source>
</evidence>
<accession>A0ABV7CI55</accession>
<sequence length="507" mass="54161">MTTLNSKTLPAAIVLASLSLTAHAAFPPRPVPPPPPQPAPELNTLDASLANIIAAQGLTGVVAAAQTAPKITEPLAQLGMKLFFSKALGGEKSVACASCHHPALGGADGLSLPVGVNAIDANVIGPGRRAVQNEVDIPRNSPTVFNAGLAERALFWDGRVERITRTAANGETVTGVSTPDSGIGRIDPAVPNDLLDALARFPVTSTEEMRGTGFTTATNNQQIRTHIAERIGDYGALQGDLDTNDWLAEFRAAYNSAEPAETLITFDSIAMALGEYQHAMTFVDTNWHRYVRGDKQALSDAQKRGAISFFTPVNQGGAGCVACHSGERFTNEGFFNLAFPQMGIGKGENHEDLGRGHLTPQPRDQFAFKVPSLINVAVTAPYGHAGVYQNLDEVVRHYVNPPAAVDAFFARGGACSLRQFNRSATCDSLNTNSMENSEQALQLLGQSPFQPARLNREQQQDLVAFLQALTDNCVMQTACLRQFIPANTDSDPDNLRLNAVNRIGNPL</sequence>
<evidence type="ECO:0000256" key="1">
    <source>
        <dbReference type="ARBA" id="ARBA00004196"/>
    </source>
</evidence>
<evidence type="ECO:0000313" key="9">
    <source>
        <dbReference type="EMBL" id="MFC3032283.1"/>
    </source>
</evidence>
<dbReference type="Proteomes" id="UP001595453">
    <property type="component" value="Unassembled WGS sequence"/>
</dbReference>
<feature type="domain" description="Cytochrome c" evidence="8">
    <location>
        <begin position="74"/>
        <end position="205"/>
    </location>
</feature>
<dbReference type="GO" id="GO:0004601">
    <property type="term" value="F:peroxidase activity"/>
    <property type="evidence" value="ECO:0007669"/>
    <property type="project" value="UniProtKB-KW"/>
</dbReference>
<feature type="chain" id="PRO_5046594778" evidence="7">
    <location>
        <begin position="25"/>
        <end position="507"/>
    </location>
</feature>
<keyword evidence="2 6" id="KW-0349">Heme</keyword>
<keyword evidence="3 6" id="KW-0479">Metal-binding</keyword>
<evidence type="ECO:0000313" key="10">
    <source>
        <dbReference type="Proteomes" id="UP001595453"/>
    </source>
</evidence>
<keyword evidence="5 6" id="KW-0408">Iron</keyword>
<keyword evidence="9" id="KW-0575">Peroxidase</keyword>
<evidence type="ECO:0000256" key="6">
    <source>
        <dbReference type="PROSITE-ProRule" id="PRU00433"/>
    </source>
</evidence>
<gene>
    <name evidence="9" type="ORF">ACFOEE_07120</name>
</gene>
<feature type="domain" description="Cytochrome c" evidence="8">
    <location>
        <begin position="300"/>
        <end position="470"/>
    </location>
</feature>
<dbReference type="InterPro" id="IPR009056">
    <property type="entry name" value="Cyt_c-like_dom"/>
</dbReference>
<dbReference type="SUPFAM" id="SSF46626">
    <property type="entry name" value="Cytochrome c"/>
    <property type="match status" value="2"/>
</dbReference>
<evidence type="ECO:0000256" key="7">
    <source>
        <dbReference type="SAM" id="SignalP"/>
    </source>
</evidence>
<keyword evidence="4" id="KW-0560">Oxidoreductase</keyword>
<protein>
    <submittedName>
        <fullName evidence="9">Cytochrome-c peroxidase</fullName>
    </submittedName>
</protein>
<keyword evidence="10" id="KW-1185">Reference proteome</keyword>
<proteinExistence type="predicted"/>
<dbReference type="PANTHER" id="PTHR30600">
    <property type="entry name" value="CYTOCHROME C PEROXIDASE-RELATED"/>
    <property type="match status" value="1"/>
</dbReference>
<dbReference type="InterPro" id="IPR004852">
    <property type="entry name" value="Di-haem_cyt_c_peroxidsae"/>
</dbReference>
<comment type="subcellular location">
    <subcellularLocation>
        <location evidence="1">Cell envelope</location>
    </subcellularLocation>
</comment>
<name>A0ABV7CI55_9GAMM</name>
<dbReference type="EMBL" id="JBHRSD010000011">
    <property type="protein sequence ID" value="MFC3032283.1"/>
    <property type="molecule type" value="Genomic_DNA"/>
</dbReference>
<reference evidence="10" key="1">
    <citation type="journal article" date="2019" name="Int. J. Syst. Evol. Microbiol.">
        <title>The Global Catalogue of Microorganisms (GCM) 10K type strain sequencing project: providing services to taxonomists for standard genome sequencing and annotation.</title>
        <authorList>
            <consortium name="The Broad Institute Genomics Platform"/>
            <consortium name="The Broad Institute Genome Sequencing Center for Infectious Disease"/>
            <person name="Wu L."/>
            <person name="Ma J."/>
        </authorList>
    </citation>
    <scope>NUCLEOTIDE SEQUENCE [LARGE SCALE GENOMIC DNA]</scope>
    <source>
        <strain evidence="10">KCTC 42730</strain>
    </source>
</reference>
<evidence type="ECO:0000256" key="2">
    <source>
        <dbReference type="ARBA" id="ARBA00022617"/>
    </source>
</evidence>
<dbReference type="InterPro" id="IPR036909">
    <property type="entry name" value="Cyt_c-like_dom_sf"/>
</dbReference>
<evidence type="ECO:0000259" key="8">
    <source>
        <dbReference type="PROSITE" id="PS51007"/>
    </source>
</evidence>
<dbReference type="RefSeq" id="WP_377122566.1">
    <property type="nucleotide sequence ID" value="NZ_JBHRSD010000011.1"/>
</dbReference>
<dbReference type="InterPro" id="IPR051395">
    <property type="entry name" value="Cytochrome_c_Peroxidase/MauG"/>
</dbReference>
<dbReference type="PROSITE" id="PS51007">
    <property type="entry name" value="CYTC"/>
    <property type="match status" value="2"/>
</dbReference>
<feature type="signal peptide" evidence="7">
    <location>
        <begin position="1"/>
        <end position="24"/>
    </location>
</feature>
<comment type="caution">
    <text evidence="9">The sequence shown here is derived from an EMBL/GenBank/DDBJ whole genome shotgun (WGS) entry which is preliminary data.</text>
</comment>
<dbReference type="Pfam" id="PF03150">
    <property type="entry name" value="CCP_MauG"/>
    <property type="match status" value="1"/>
</dbReference>
<evidence type="ECO:0000256" key="4">
    <source>
        <dbReference type="ARBA" id="ARBA00023002"/>
    </source>
</evidence>
<organism evidence="9 10">
    <name type="scientific">Pseudoalteromonas fenneropenaei</name>
    <dbReference type="NCBI Taxonomy" id="1737459"/>
    <lineage>
        <taxon>Bacteria</taxon>
        <taxon>Pseudomonadati</taxon>
        <taxon>Pseudomonadota</taxon>
        <taxon>Gammaproteobacteria</taxon>
        <taxon>Alteromonadales</taxon>
        <taxon>Pseudoalteromonadaceae</taxon>
        <taxon>Pseudoalteromonas</taxon>
    </lineage>
</organism>
<keyword evidence="7" id="KW-0732">Signal</keyword>